<evidence type="ECO:0000259" key="3">
    <source>
        <dbReference type="PROSITE" id="PS51186"/>
    </source>
</evidence>
<keyword evidence="1" id="KW-0808">Transferase</keyword>
<protein>
    <submittedName>
        <fullName evidence="4">GNAT family N-acetyltransferase</fullName>
    </submittedName>
</protein>
<dbReference type="Proteomes" id="UP000824135">
    <property type="component" value="Unassembled WGS sequence"/>
</dbReference>
<reference evidence="4" key="2">
    <citation type="submission" date="2021-04" db="EMBL/GenBank/DDBJ databases">
        <authorList>
            <person name="Gilroy R."/>
        </authorList>
    </citation>
    <scope>NUCLEOTIDE SEQUENCE</scope>
    <source>
        <strain evidence="4">CHK199-9574</strain>
    </source>
</reference>
<feature type="domain" description="N-acetyltransferase" evidence="3">
    <location>
        <begin position="3"/>
        <end position="168"/>
    </location>
</feature>
<dbReference type="InterPro" id="IPR000182">
    <property type="entry name" value="GNAT_dom"/>
</dbReference>
<comment type="caution">
    <text evidence="4">The sequence shown here is derived from an EMBL/GenBank/DDBJ whole genome shotgun (WGS) entry which is preliminary data.</text>
</comment>
<gene>
    <name evidence="4" type="ORF">H9728_01330</name>
</gene>
<dbReference type="GO" id="GO:0016747">
    <property type="term" value="F:acyltransferase activity, transferring groups other than amino-acyl groups"/>
    <property type="evidence" value="ECO:0007669"/>
    <property type="project" value="InterPro"/>
</dbReference>
<dbReference type="InterPro" id="IPR016181">
    <property type="entry name" value="Acyl_CoA_acyltransferase"/>
</dbReference>
<dbReference type="AlphaFoldDB" id="A0A9D1ZA95"/>
<dbReference type="CDD" id="cd04301">
    <property type="entry name" value="NAT_SF"/>
    <property type="match status" value="1"/>
</dbReference>
<dbReference type="SUPFAM" id="SSF55729">
    <property type="entry name" value="Acyl-CoA N-acyltransferases (Nat)"/>
    <property type="match status" value="1"/>
</dbReference>
<dbReference type="PROSITE" id="PS51186">
    <property type="entry name" value="GNAT"/>
    <property type="match status" value="1"/>
</dbReference>
<organism evidence="4 5">
    <name type="scientific">Candidatus Borkfalkia excrementavium</name>
    <dbReference type="NCBI Taxonomy" id="2838505"/>
    <lineage>
        <taxon>Bacteria</taxon>
        <taxon>Bacillati</taxon>
        <taxon>Bacillota</taxon>
        <taxon>Clostridia</taxon>
        <taxon>Christensenellales</taxon>
        <taxon>Christensenellaceae</taxon>
        <taxon>Candidatus Borkfalkia</taxon>
    </lineage>
</organism>
<evidence type="ECO:0000313" key="5">
    <source>
        <dbReference type="Proteomes" id="UP000824135"/>
    </source>
</evidence>
<proteinExistence type="predicted"/>
<sequence length="174" mass="19438">MDFLIHRADKSDAPALAEILTQSWKAAYADIVPPAELNSAADSERYTAAFTAMTQNPSNTFLIAHGDGVPCGMLFYCPARDTDLSGYAEIVALYTLPQYWGNGPGQLLMKRMLAETHHAYSGAALWVFRDNARARRFYEKFGFVPDGKQKQENFSNRPQSVRYVKFFDGAEPSP</sequence>
<accession>A0A9D1ZA95</accession>
<reference evidence="4" key="1">
    <citation type="journal article" date="2021" name="PeerJ">
        <title>Extensive microbial diversity within the chicken gut microbiome revealed by metagenomics and culture.</title>
        <authorList>
            <person name="Gilroy R."/>
            <person name="Ravi A."/>
            <person name="Getino M."/>
            <person name="Pursley I."/>
            <person name="Horton D.L."/>
            <person name="Alikhan N.F."/>
            <person name="Baker D."/>
            <person name="Gharbi K."/>
            <person name="Hall N."/>
            <person name="Watson M."/>
            <person name="Adriaenssens E.M."/>
            <person name="Foster-Nyarko E."/>
            <person name="Jarju S."/>
            <person name="Secka A."/>
            <person name="Antonio M."/>
            <person name="Oren A."/>
            <person name="Chaudhuri R.R."/>
            <person name="La Ragione R."/>
            <person name="Hildebrand F."/>
            <person name="Pallen M.J."/>
        </authorList>
    </citation>
    <scope>NUCLEOTIDE SEQUENCE</scope>
    <source>
        <strain evidence="4">CHK199-9574</strain>
    </source>
</reference>
<evidence type="ECO:0000256" key="2">
    <source>
        <dbReference type="ARBA" id="ARBA00023315"/>
    </source>
</evidence>
<keyword evidence="2" id="KW-0012">Acyltransferase</keyword>
<dbReference type="Gene3D" id="3.40.630.30">
    <property type="match status" value="1"/>
</dbReference>
<dbReference type="Pfam" id="PF00583">
    <property type="entry name" value="Acetyltransf_1"/>
    <property type="match status" value="1"/>
</dbReference>
<evidence type="ECO:0000256" key="1">
    <source>
        <dbReference type="ARBA" id="ARBA00022679"/>
    </source>
</evidence>
<evidence type="ECO:0000313" key="4">
    <source>
        <dbReference type="EMBL" id="HIY77663.1"/>
    </source>
</evidence>
<dbReference type="PANTHER" id="PTHR43877:SF2">
    <property type="entry name" value="AMINOALKYLPHOSPHONATE N-ACETYLTRANSFERASE-RELATED"/>
    <property type="match status" value="1"/>
</dbReference>
<dbReference type="PANTHER" id="PTHR43877">
    <property type="entry name" value="AMINOALKYLPHOSPHONATE N-ACETYLTRANSFERASE-RELATED-RELATED"/>
    <property type="match status" value="1"/>
</dbReference>
<dbReference type="InterPro" id="IPR050832">
    <property type="entry name" value="Bact_Acetyltransf"/>
</dbReference>
<dbReference type="EMBL" id="DXCO01000010">
    <property type="protein sequence ID" value="HIY77663.1"/>
    <property type="molecule type" value="Genomic_DNA"/>
</dbReference>
<name>A0A9D1ZA95_9FIRM</name>